<keyword evidence="2 4" id="KW-0863">Zinc-finger</keyword>
<evidence type="ECO:0000259" key="7">
    <source>
        <dbReference type="PROSITE" id="PS51382"/>
    </source>
</evidence>
<dbReference type="PROSITE" id="PS51382">
    <property type="entry name" value="SPX"/>
    <property type="match status" value="1"/>
</dbReference>
<dbReference type="STRING" id="645134.A0A0L0HMS6"/>
<dbReference type="SUPFAM" id="SSF57850">
    <property type="entry name" value="RING/U-box"/>
    <property type="match status" value="1"/>
</dbReference>
<dbReference type="InterPro" id="IPR004331">
    <property type="entry name" value="SPX_dom"/>
</dbReference>
<evidence type="ECO:0000256" key="1">
    <source>
        <dbReference type="ARBA" id="ARBA00022723"/>
    </source>
</evidence>
<dbReference type="SMART" id="SM00184">
    <property type="entry name" value="RING"/>
    <property type="match status" value="1"/>
</dbReference>
<sequence>MKFAKQYTEAYRDLPPSWPAFQYKALKKNIRRIVQELEEKGIVVHDAPRSSGMRHCTIDYFLEGNLEPFIVVNLQDEMQPVKVPETDLPPCQYNKVDPFPLLQVKDEDEGLAIEVGPGAPCGSGSLRIKITSRSMKNLNEFFQTSGGESPVEDSPVEDRKAVPAPSEPIPVPFAPSVARRGSISRNDSSPPTPTLDIPSARQRLTVNTDMFTSLEETMLSPGTPPDESGSVKLFLKTDHQFFHELATAVNSIAQFEDSLKTTFQSNLDTLSDYLSTAASPYNKDMYAWRKVLAAYLESEIWLINGIKDRPVMSSREQLAAFERTARGSLQMTLKSSSSTAALNVFLRMNREMLAMKQFDEINHTAVRKILKKHDKRTRLTASTGFARFLEEQSFFVDNIARAIVFTIQERLVTVIPQPEDYSCPICQDVYWKPIRLVCGHVFCVRCLVKAQVRNVKNCPVCRHVDAVEKATAEQLDVARMNMIKLYFPKEVKRKAIDSGRERAAEDLQTMFGEIVPPPNDSQSSCLIL</sequence>
<evidence type="ECO:0000256" key="4">
    <source>
        <dbReference type="PROSITE-ProRule" id="PRU00175"/>
    </source>
</evidence>
<dbReference type="PROSITE" id="PS50089">
    <property type="entry name" value="ZF_RING_2"/>
    <property type="match status" value="1"/>
</dbReference>
<protein>
    <recommendedName>
        <fullName evidence="10">RING-type domain-containing protein</fullName>
    </recommendedName>
</protein>
<feature type="domain" description="RING-type" evidence="6">
    <location>
        <begin position="423"/>
        <end position="462"/>
    </location>
</feature>
<evidence type="ECO:0000256" key="2">
    <source>
        <dbReference type="ARBA" id="ARBA00022771"/>
    </source>
</evidence>
<dbReference type="OrthoDB" id="5588846at2759"/>
<accession>A0A0L0HMS6</accession>
<dbReference type="AlphaFoldDB" id="A0A0L0HMS6"/>
<keyword evidence="1" id="KW-0479">Metal-binding</keyword>
<reference evidence="8 9" key="1">
    <citation type="submission" date="2009-08" db="EMBL/GenBank/DDBJ databases">
        <title>The Genome Sequence of Spizellomyces punctatus strain DAOM BR117.</title>
        <authorList>
            <consortium name="The Broad Institute Genome Sequencing Platform"/>
            <person name="Russ C."/>
            <person name="Cuomo C."/>
            <person name="Shea T."/>
            <person name="Young S.K."/>
            <person name="Zeng Q."/>
            <person name="Koehrsen M."/>
            <person name="Haas B."/>
            <person name="Borodovsky M."/>
            <person name="Guigo R."/>
            <person name="Alvarado L."/>
            <person name="Berlin A."/>
            <person name="Bochicchio J."/>
            <person name="Borenstein D."/>
            <person name="Chapman S."/>
            <person name="Chen Z."/>
            <person name="Engels R."/>
            <person name="Freedman E."/>
            <person name="Gellesch M."/>
            <person name="Goldberg J."/>
            <person name="Griggs A."/>
            <person name="Gujja S."/>
            <person name="Heiman D."/>
            <person name="Hepburn T."/>
            <person name="Howarth C."/>
            <person name="Jen D."/>
            <person name="Larson L."/>
            <person name="Lewis B."/>
            <person name="Mehta T."/>
            <person name="Park D."/>
            <person name="Pearson M."/>
            <person name="Roberts A."/>
            <person name="Saif S."/>
            <person name="Shenoy N."/>
            <person name="Sisk P."/>
            <person name="Stolte C."/>
            <person name="Sykes S."/>
            <person name="Thomson T."/>
            <person name="Walk T."/>
            <person name="White J."/>
            <person name="Yandava C."/>
            <person name="Burger G."/>
            <person name="Gray M.W."/>
            <person name="Holland P.W.H."/>
            <person name="King N."/>
            <person name="Lang F.B.F."/>
            <person name="Roger A.J."/>
            <person name="Ruiz-Trillo I."/>
            <person name="Lander E."/>
            <person name="Nusbaum C."/>
        </authorList>
    </citation>
    <scope>NUCLEOTIDE SEQUENCE [LARGE SCALE GENOMIC DNA]</scope>
    <source>
        <strain evidence="8 9">DAOM BR117</strain>
    </source>
</reference>
<dbReference type="Pfam" id="PF03105">
    <property type="entry name" value="SPX"/>
    <property type="match status" value="2"/>
</dbReference>
<feature type="domain" description="SPX" evidence="7">
    <location>
        <begin position="1"/>
        <end position="387"/>
    </location>
</feature>
<dbReference type="PANTHER" id="PTHR23327">
    <property type="entry name" value="RING FINGER PROTEIN 127"/>
    <property type="match status" value="1"/>
</dbReference>
<organism evidence="8 9">
    <name type="scientific">Spizellomyces punctatus (strain DAOM BR117)</name>
    <dbReference type="NCBI Taxonomy" id="645134"/>
    <lineage>
        <taxon>Eukaryota</taxon>
        <taxon>Fungi</taxon>
        <taxon>Fungi incertae sedis</taxon>
        <taxon>Chytridiomycota</taxon>
        <taxon>Chytridiomycota incertae sedis</taxon>
        <taxon>Chytridiomycetes</taxon>
        <taxon>Spizellomycetales</taxon>
        <taxon>Spizellomycetaceae</taxon>
        <taxon>Spizellomyces</taxon>
    </lineage>
</organism>
<keyword evidence="3" id="KW-0862">Zinc</keyword>
<dbReference type="RefSeq" id="XP_016610770.1">
    <property type="nucleotide sequence ID" value="XM_016750127.1"/>
</dbReference>
<dbReference type="InterPro" id="IPR013083">
    <property type="entry name" value="Znf_RING/FYVE/PHD"/>
</dbReference>
<dbReference type="GO" id="GO:0008270">
    <property type="term" value="F:zinc ion binding"/>
    <property type="evidence" value="ECO:0007669"/>
    <property type="project" value="UniProtKB-KW"/>
</dbReference>
<dbReference type="InterPro" id="IPR017907">
    <property type="entry name" value="Znf_RING_CS"/>
</dbReference>
<gene>
    <name evidence="8" type="ORF">SPPG_01814</name>
</gene>
<dbReference type="EMBL" id="KQ257452">
    <property type="protein sequence ID" value="KND02731.1"/>
    <property type="molecule type" value="Genomic_DNA"/>
</dbReference>
<dbReference type="PROSITE" id="PS00518">
    <property type="entry name" value="ZF_RING_1"/>
    <property type="match status" value="1"/>
</dbReference>
<feature type="region of interest" description="Disordered" evidence="5">
    <location>
        <begin position="142"/>
        <end position="200"/>
    </location>
</feature>
<dbReference type="Pfam" id="PF13923">
    <property type="entry name" value="zf-C3HC4_2"/>
    <property type="match status" value="1"/>
</dbReference>
<dbReference type="VEuPathDB" id="FungiDB:SPPG_01814"/>
<evidence type="ECO:0000313" key="9">
    <source>
        <dbReference type="Proteomes" id="UP000053201"/>
    </source>
</evidence>
<dbReference type="eggNOG" id="KOG4159">
    <property type="taxonomic scope" value="Eukaryota"/>
</dbReference>
<keyword evidence="9" id="KW-1185">Reference proteome</keyword>
<dbReference type="OMA" id="CIRCLIV"/>
<dbReference type="PANTHER" id="PTHR23327:SF51">
    <property type="entry name" value="TRANSCRIPTIONAL REGULATOR OF YEAST FORM ADHERENCE 3"/>
    <property type="match status" value="1"/>
</dbReference>
<evidence type="ECO:0000256" key="5">
    <source>
        <dbReference type="SAM" id="MobiDB-lite"/>
    </source>
</evidence>
<dbReference type="GeneID" id="27685451"/>
<dbReference type="InParanoid" id="A0A0L0HMS6"/>
<dbReference type="Gene3D" id="3.30.40.10">
    <property type="entry name" value="Zinc/RING finger domain, C3HC4 (zinc finger)"/>
    <property type="match status" value="1"/>
</dbReference>
<dbReference type="Proteomes" id="UP000053201">
    <property type="component" value="Unassembled WGS sequence"/>
</dbReference>
<proteinExistence type="predicted"/>
<evidence type="ECO:0000259" key="6">
    <source>
        <dbReference type="PROSITE" id="PS50089"/>
    </source>
</evidence>
<evidence type="ECO:0000313" key="8">
    <source>
        <dbReference type="EMBL" id="KND02731.1"/>
    </source>
</evidence>
<name>A0A0L0HMS6_SPIPD</name>
<evidence type="ECO:0000256" key="3">
    <source>
        <dbReference type="ARBA" id="ARBA00022833"/>
    </source>
</evidence>
<evidence type="ECO:0008006" key="10">
    <source>
        <dbReference type="Google" id="ProtNLM"/>
    </source>
</evidence>
<dbReference type="InterPro" id="IPR001841">
    <property type="entry name" value="Znf_RING"/>
</dbReference>